<dbReference type="Gene3D" id="2.30.30.40">
    <property type="entry name" value="SH3 Domains"/>
    <property type="match status" value="1"/>
</dbReference>
<dbReference type="PROSITE" id="PS50011">
    <property type="entry name" value="PROTEIN_KINASE_DOM"/>
    <property type="match status" value="1"/>
</dbReference>
<evidence type="ECO:0000256" key="1">
    <source>
        <dbReference type="ARBA" id="ARBA00011903"/>
    </source>
</evidence>
<proteinExistence type="evidence at transcript level"/>
<dbReference type="PRINTS" id="PR00401">
    <property type="entry name" value="SH2DOMAIN"/>
</dbReference>
<dbReference type="FunFam" id="3.30.505.10:FF:000044">
    <property type="entry name" value="Tyrosine-protein kinase"/>
    <property type="match status" value="1"/>
</dbReference>
<dbReference type="PROSITE" id="PS50001">
    <property type="entry name" value="SH2"/>
    <property type="match status" value="1"/>
</dbReference>
<protein>
    <recommendedName>
        <fullName evidence="1">non-specific protein-tyrosine kinase</fullName>
        <ecNumber evidence="1">2.7.10.2</ecNumber>
    </recommendedName>
</protein>
<keyword evidence="3" id="KW-0808">Transferase</keyword>
<dbReference type="InterPro" id="IPR036860">
    <property type="entry name" value="SH2_dom_sf"/>
</dbReference>
<organism evidence="17">
    <name type="scientific">Monosiga ovata</name>
    <dbReference type="NCBI Taxonomy" id="81526"/>
    <lineage>
        <taxon>Eukaryota</taxon>
        <taxon>Choanoflagellata</taxon>
        <taxon>Craspedida</taxon>
        <taxon>Salpingoecidae</taxon>
        <taxon>Monosiga</taxon>
    </lineage>
</organism>
<dbReference type="InterPro" id="IPR050198">
    <property type="entry name" value="Non-receptor_tyrosine_kinases"/>
</dbReference>
<dbReference type="GO" id="GO:0005524">
    <property type="term" value="F:ATP binding"/>
    <property type="evidence" value="ECO:0007669"/>
    <property type="project" value="UniProtKB-UniRule"/>
</dbReference>
<dbReference type="SUPFAM" id="SSF55550">
    <property type="entry name" value="SH2 domain"/>
    <property type="match status" value="1"/>
</dbReference>
<evidence type="ECO:0000256" key="2">
    <source>
        <dbReference type="ARBA" id="ARBA00022443"/>
    </source>
</evidence>
<dbReference type="PROSITE" id="PS50002">
    <property type="entry name" value="SH3"/>
    <property type="match status" value="1"/>
</dbReference>
<dbReference type="InterPro" id="IPR001452">
    <property type="entry name" value="SH3_domain"/>
</dbReference>
<dbReference type="CDD" id="cd05068">
    <property type="entry name" value="PTKc_Frk_like"/>
    <property type="match status" value="1"/>
</dbReference>
<feature type="domain" description="Protein kinase" evidence="16">
    <location>
        <begin position="246"/>
        <end position="500"/>
    </location>
</feature>
<feature type="compositionally biased region" description="Low complexity" evidence="13">
    <location>
        <begin position="1"/>
        <end position="13"/>
    </location>
</feature>
<keyword evidence="5 17" id="KW-0418">Kinase</keyword>
<keyword evidence="6 12" id="KW-0067">ATP-binding</keyword>
<dbReference type="SMART" id="SM00252">
    <property type="entry name" value="SH2"/>
    <property type="match status" value="1"/>
</dbReference>
<evidence type="ECO:0000256" key="11">
    <source>
        <dbReference type="PROSITE-ProRule" id="PRU00192"/>
    </source>
</evidence>
<dbReference type="SUPFAM" id="SSF56112">
    <property type="entry name" value="Protein kinase-like (PK-like)"/>
    <property type="match status" value="1"/>
</dbReference>
<dbReference type="SMART" id="SM00326">
    <property type="entry name" value="SH3"/>
    <property type="match status" value="1"/>
</dbReference>
<dbReference type="FunFam" id="1.10.510.10:FF:000318">
    <property type="entry name" value="Tyrosine-protein kinase"/>
    <property type="match status" value="1"/>
</dbReference>
<dbReference type="PROSITE" id="PS00107">
    <property type="entry name" value="PROTEIN_KINASE_ATP"/>
    <property type="match status" value="1"/>
</dbReference>
<dbReference type="InterPro" id="IPR000719">
    <property type="entry name" value="Prot_kinase_dom"/>
</dbReference>
<gene>
    <name evidence="17" type="primary">MoPTK-f</name>
</gene>
<dbReference type="InterPro" id="IPR011009">
    <property type="entry name" value="Kinase-like_dom_sf"/>
</dbReference>
<evidence type="ECO:0000256" key="8">
    <source>
        <dbReference type="ARBA" id="ARBA00023137"/>
    </source>
</evidence>
<dbReference type="InterPro" id="IPR017441">
    <property type="entry name" value="Protein_kinase_ATP_BS"/>
</dbReference>
<evidence type="ECO:0000256" key="6">
    <source>
        <dbReference type="ARBA" id="ARBA00022840"/>
    </source>
</evidence>
<evidence type="ECO:0000259" key="14">
    <source>
        <dbReference type="PROSITE" id="PS50001"/>
    </source>
</evidence>
<dbReference type="SMART" id="SM00219">
    <property type="entry name" value="TyrKc"/>
    <property type="match status" value="1"/>
</dbReference>
<dbReference type="AlphaFoldDB" id="Q0PDJ4"/>
<keyword evidence="4 12" id="KW-0547">Nucleotide-binding</keyword>
<keyword evidence="8" id="KW-0829">Tyrosine-protein kinase</keyword>
<evidence type="ECO:0000256" key="5">
    <source>
        <dbReference type="ARBA" id="ARBA00022777"/>
    </source>
</evidence>
<sequence>MGCCSSSDSGSSGNTKTVQAVTTPNKYSDGPSNFGQPSNSMQMQARPPPPPIPTAASSPPPVDDTTYIALYDYSARAEDDLPFKKGDHMRVLNQSDGDWWQAEHLSNGKKGFIPSNYVAKVQSIQAEDWFHGKIKRSDAEKVLLLCGHHGSFLIRESESKPGDYSLSVKEGDAVKHYHIRRMDDGDFFIARRITFKTLNELVTHYKVASDGLCVALREPCKPTDVPTTVGLSHSTKDQWEISRETIRLLRKLGSGQFGDVWEGVWNGTTPVAVKTLKAGSMEPADFLKEAAVMKRLRHPKLIQLFAVCTDQMPFYIVSELMKNGSLLDYLHDKGKALRLPQLIDMAAQIASGMAYLELQNFIHRDLAARNVLVGENNICKVGDFGLSRLVENENEYTAKEGAKFPIKWTAPEAAMMNRFSIKSDVWSFGILLTELVTYGRVPYPGMTNAEVLQQVERGYRMPAPPGTPESLYQIMLDCWKANPEERPRFEALQWRLEDFFVNTDSYTEANTVLN</sequence>
<evidence type="ECO:0000313" key="17">
    <source>
        <dbReference type="EMBL" id="BAF02918.1"/>
    </source>
</evidence>
<evidence type="ECO:0000256" key="9">
    <source>
        <dbReference type="ARBA" id="ARBA00051245"/>
    </source>
</evidence>
<evidence type="ECO:0000259" key="15">
    <source>
        <dbReference type="PROSITE" id="PS50002"/>
    </source>
</evidence>
<evidence type="ECO:0000256" key="13">
    <source>
        <dbReference type="SAM" id="MobiDB-lite"/>
    </source>
</evidence>
<dbReference type="FunFam" id="3.30.200.20:FF:000037">
    <property type="entry name" value="Tyrosine-protein kinase"/>
    <property type="match status" value="1"/>
</dbReference>
<dbReference type="GO" id="GO:0004715">
    <property type="term" value="F:non-membrane spanning protein tyrosine kinase activity"/>
    <property type="evidence" value="ECO:0007669"/>
    <property type="project" value="UniProtKB-EC"/>
</dbReference>
<dbReference type="Gene3D" id="3.30.505.10">
    <property type="entry name" value="SH2 domain"/>
    <property type="match status" value="1"/>
</dbReference>
<dbReference type="InterPro" id="IPR008266">
    <property type="entry name" value="Tyr_kinase_AS"/>
</dbReference>
<comment type="catalytic activity">
    <reaction evidence="9">
        <text>L-tyrosyl-[protein] + ATP = O-phospho-L-tyrosyl-[protein] + ADP + H(+)</text>
        <dbReference type="Rhea" id="RHEA:10596"/>
        <dbReference type="Rhea" id="RHEA-COMP:10136"/>
        <dbReference type="Rhea" id="RHEA-COMP:20101"/>
        <dbReference type="ChEBI" id="CHEBI:15378"/>
        <dbReference type="ChEBI" id="CHEBI:30616"/>
        <dbReference type="ChEBI" id="CHEBI:46858"/>
        <dbReference type="ChEBI" id="CHEBI:61978"/>
        <dbReference type="ChEBI" id="CHEBI:456216"/>
        <dbReference type="EC" id="2.7.10.2"/>
    </reaction>
</comment>
<feature type="binding site" evidence="12">
    <location>
        <position position="274"/>
    </location>
    <ligand>
        <name>ATP</name>
        <dbReference type="ChEBI" id="CHEBI:30616"/>
    </ligand>
</feature>
<reference evidence="17" key="1">
    <citation type="journal article" date="2006" name="Proc. Natl. Acad. Sci. U.S.A.">
        <title>Functional development of Src tyrosine kinases during evolution from a unicellular ancestor to multicellular animals.</title>
        <authorList>
            <person name="Segawa Y."/>
            <person name="Suga H."/>
            <person name="Iwabe N."/>
            <person name="Oneyama C."/>
            <person name="Akagi T."/>
            <person name="Miyata T."/>
            <person name="Okada M."/>
        </authorList>
    </citation>
    <scope>NUCLEOTIDE SEQUENCE</scope>
</reference>
<dbReference type="Gene3D" id="3.30.200.20">
    <property type="entry name" value="Phosphorylase Kinase, domain 1"/>
    <property type="match status" value="1"/>
</dbReference>
<evidence type="ECO:0000256" key="4">
    <source>
        <dbReference type="ARBA" id="ARBA00022741"/>
    </source>
</evidence>
<feature type="compositionally biased region" description="Polar residues" evidence="13">
    <location>
        <begin position="14"/>
        <end position="43"/>
    </location>
</feature>
<evidence type="ECO:0000256" key="3">
    <source>
        <dbReference type="ARBA" id="ARBA00022679"/>
    </source>
</evidence>
<dbReference type="CDD" id="cd09933">
    <property type="entry name" value="SH2_Src_family"/>
    <property type="match status" value="1"/>
</dbReference>
<evidence type="ECO:0000256" key="10">
    <source>
        <dbReference type="PROSITE-ProRule" id="PRU00191"/>
    </source>
</evidence>
<dbReference type="Pfam" id="PF00017">
    <property type="entry name" value="SH2"/>
    <property type="match status" value="1"/>
</dbReference>
<dbReference type="Gene3D" id="1.10.510.10">
    <property type="entry name" value="Transferase(Phosphotransferase) domain 1"/>
    <property type="match status" value="1"/>
</dbReference>
<feature type="domain" description="SH3" evidence="15">
    <location>
        <begin position="62"/>
        <end position="123"/>
    </location>
</feature>
<dbReference type="Pfam" id="PF07714">
    <property type="entry name" value="PK_Tyr_Ser-Thr"/>
    <property type="match status" value="1"/>
</dbReference>
<dbReference type="InterPro" id="IPR020635">
    <property type="entry name" value="Tyr_kinase_cat_dom"/>
</dbReference>
<dbReference type="InterPro" id="IPR000980">
    <property type="entry name" value="SH2"/>
</dbReference>
<accession>Q0PDJ4</accession>
<feature type="region of interest" description="Disordered" evidence="13">
    <location>
        <begin position="1"/>
        <end position="61"/>
    </location>
</feature>
<evidence type="ECO:0000256" key="12">
    <source>
        <dbReference type="PROSITE-ProRule" id="PRU10141"/>
    </source>
</evidence>
<evidence type="ECO:0000259" key="16">
    <source>
        <dbReference type="PROSITE" id="PS50011"/>
    </source>
</evidence>
<dbReference type="PANTHER" id="PTHR24418">
    <property type="entry name" value="TYROSINE-PROTEIN KINASE"/>
    <property type="match status" value="1"/>
</dbReference>
<dbReference type="InterPro" id="IPR036028">
    <property type="entry name" value="SH3-like_dom_sf"/>
</dbReference>
<dbReference type="SUPFAM" id="SSF50044">
    <property type="entry name" value="SH3-domain"/>
    <property type="match status" value="1"/>
</dbReference>
<dbReference type="EMBL" id="AB098168">
    <property type="protein sequence ID" value="BAF02918.1"/>
    <property type="molecule type" value="mRNA"/>
</dbReference>
<dbReference type="InterPro" id="IPR001245">
    <property type="entry name" value="Ser-Thr/Tyr_kinase_cat_dom"/>
</dbReference>
<dbReference type="PRINTS" id="PR00109">
    <property type="entry name" value="TYRKINASE"/>
</dbReference>
<feature type="domain" description="SH2" evidence="14">
    <location>
        <begin position="129"/>
        <end position="220"/>
    </location>
</feature>
<dbReference type="EC" id="2.7.10.2" evidence="1"/>
<feature type="compositionally biased region" description="Pro residues" evidence="13">
    <location>
        <begin position="46"/>
        <end position="61"/>
    </location>
</feature>
<evidence type="ECO:0000256" key="7">
    <source>
        <dbReference type="ARBA" id="ARBA00022999"/>
    </source>
</evidence>
<dbReference type="Pfam" id="PF00018">
    <property type="entry name" value="SH3_1"/>
    <property type="match status" value="1"/>
</dbReference>
<dbReference type="PROSITE" id="PS00109">
    <property type="entry name" value="PROTEIN_KINASE_TYR"/>
    <property type="match status" value="1"/>
</dbReference>
<dbReference type="PRINTS" id="PR00452">
    <property type="entry name" value="SH3DOMAIN"/>
</dbReference>
<dbReference type="CDD" id="cd11845">
    <property type="entry name" value="SH3_Src_like"/>
    <property type="match status" value="1"/>
</dbReference>
<keyword evidence="2 11" id="KW-0728">SH3 domain</keyword>
<keyword evidence="7 10" id="KW-0727">SH2 domain</keyword>
<name>Q0PDJ4_9EUKA</name>